<dbReference type="GO" id="GO:0020037">
    <property type="term" value="F:heme binding"/>
    <property type="evidence" value="ECO:0007669"/>
    <property type="project" value="InterPro"/>
</dbReference>
<dbReference type="InterPro" id="IPR050665">
    <property type="entry name" value="Cytochrome_P450_Monooxygen"/>
</dbReference>
<dbReference type="InterPro" id="IPR002401">
    <property type="entry name" value="Cyt_P450_E_grp-I"/>
</dbReference>
<dbReference type="PROSITE" id="PS00086">
    <property type="entry name" value="CYTOCHROME_P450"/>
    <property type="match status" value="1"/>
</dbReference>
<evidence type="ECO:0000256" key="3">
    <source>
        <dbReference type="ARBA" id="ARBA00022617"/>
    </source>
</evidence>
<keyword evidence="4" id="KW-0812">Transmembrane</keyword>
<keyword evidence="3 11" id="KW-0349">Heme</keyword>
<dbReference type="Proteomes" id="UP000515124">
    <property type="component" value="Unplaced"/>
</dbReference>
<name>A0A6P5TAW6_PRUAV</name>
<evidence type="ECO:0000256" key="9">
    <source>
        <dbReference type="ARBA" id="ARBA00023033"/>
    </source>
</evidence>
<dbReference type="KEGG" id="pavi:110765578"/>
<evidence type="ECO:0000256" key="12">
    <source>
        <dbReference type="RuleBase" id="RU000461"/>
    </source>
</evidence>
<comment type="subcellular location">
    <subcellularLocation>
        <location evidence="1">Membrane</location>
        <topology evidence="1">Single-pass membrane protein</topology>
    </subcellularLocation>
</comment>
<dbReference type="InterPro" id="IPR017972">
    <property type="entry name" value="Cyt_P450_CS"/>
</dbReference>
<accession>A0A6P5TAW6</accession>
<sequence>MSWFRDPVITLSRFLFLFLLLVLIKIFHKLWWTPIRIQNMLALQGIKGPSYRLIHGSTKEITSMKKETMGRPMNLSHDILPKVQPHIHSWTKIYGKNFLQWYGSQAQLVIGEPEFCKEILNNKHRAYPKREPQAYVKKLLGDGLASTECEKWGKLRKLANHAFHGDSLRSMIPTMTASVETMLERWKNHEGKEIEVFEEFRLLTSEVVSRTAFGSSYLEGKNVFEMLMKLYFLIFKNLFKFRFPGISKLIKTNDEVESKKLEKGIREGIIEIVKKREEKAIMIGETDSFGSDFLGLLLKAHHDSNEKQRISVDDLVDECKTFYFAAQETTNTLLAWTVFLLALHTDWQEEARKEILQIFGKQTPHSDGLAKLKTMGMIINESLRLYPPIVSIARKVEREVRLGKLIVPANVEIFIPSLAIHHEPLLWGEDVHLFKPERFSEGIAKATKNRIAAFLPFGMGPRNCVGLDYATIEAKIVLSMILQRYSFTLSPAYVHSPLQYITVRPQHGVQVILHSL</sequence>
<dbReference type="GeneID" id="110765578"/>
<keyword evidence="8 11" id="KW-0408">Iron</keyword>
<dbReference type="InterPro" id="IPR001128">
    <property type="entry name" value="Cyt_P450"/>
</dbReference>
<keyword evidence="9 12" id="KW-0503">Monooxygenase</keyword>
<organism evidence="13 14">
    <name type="scientific">Prunus avium</name>
    <name type="common">Cherry</name>
    <name type="synonym">Cerasus avium</name>
    <dbReference type="NCBI Taxonomy" id="42229"/>
    <lineage>
        <taxon>Eukaryota</taxon>
        <taxon>Viridiplantae</taxon>
        <taxon>Streptophyta</taxon>
        <taxon>Embryophyta</taxon>
        <taxon>Tracheophyta</taxon>
        <taxon>Spermatophyta</taxon>
        <taxon>Magnoliopsida</taxon>
        <taxon>eudicotyledons</taxon>
        <taxon>Gunneridae</taxon>
        <taxon>Pentapetalae</taxon>
        <taxon>rosids</taxon>
        <taxon>fabids</taxon>
        <taxon>Rosales</taxon>
        <taxon>Rosaceae</taxon>
        <taxon>Amygdaloideae</taxon>
        <taxon>Amygdaleae</taxon>
        <taxon>Prunus</taxon>
    </lineage>
</organism>
<dbReference type="PRINTS" id="PR00385">
    <property type="entry name" value="P450"/>
</dbReference>
<comment type="similarity">
    <text evidence="2 12">Belongs to the cytochrome P450 family.</text>
</comment>
<keyword evidence="7 12" id="KW-0560">Oxidoreductase</keyword>
<dbReference type="Pfam" id="PF00067">
    <property type="entry name" value="p450"/>
    <property type="match status" value="1"/>
</dbReference>
<evidence type="ECO:0000256" key="5">
    <source>
        <dbReference type="ARBA" id="ARBA00022723"/>
    </source>
</evidence>
<dbReference type="SUPFAM" id="SSF48264">
    <property type="entry name" value="Cytochrome P450"/>
    <property type="match status" value="1"/>
</dbReference>
<evidence type="ECO:0000256" key="2">
    <source>
        <dbReference type="ARBA" id="ARBA00010617"/>
    </source>
</evidence>
<keyword evidence="5 11" id="KW-0479">Metal-binding</keyword>
<evidence type="ECO:0000256" key="7">
    <source>
        <dbReference type="ARBA" id="ARBA00023002"/>
    </source>
</evidence>
<evidence type="ECO:0000256" key="6">
    <source>
        <dbReference type="ARBA" id="ARBA00022989"/>
    </source>
</evidence>
<comment type="cofactor">
    <cofactor evidence="11">
        <name>heme</name>
        <dbReference type="ChEBI" id="CHEBI:30413"/>
    </cofactor>
</comment>
<dbReference type="RefSeq" id="XP_021824413.1">
    <property type="nucleotide sequence ID" value="XM_021968721.1"/>
</dbReference>
<keyword evidence="6" id="KW-1133">Transmembrane helix</keyword>
<dbReference type="GO" id="GO:0016020">
    <property type="term" value="C:membrane"/>
    <property type="evidence" value="ECO:0007669"/>
    <property type="project" value="UniProtKB-SubCell"/>
</dbReference>
<keyword evidence="13" id="KW-1185">Reference proteome</keyword>
<dbReference type="PANTHER" id="PTHR24282">
    <property type="entry name" value="CYTOCHROME P450 FAMILY MEMBER"/>
    <property type="match status" value="1"/>
</dbReference>
<dbReference type="GO" id="GO:0004497">
    <property type="term" value="F:monooxygenase activity"/>
    <property type="evidence" value="ECO:0007669"/>
    <property type="project" value="UniProtKB-KW"/>
</dbReference>
<dbReference type="PANTHER" id="PTHR24282:SF20">
    <property type="entry name" value="CYTOCHROME P450 CYP749A22-LIKE"/>
    <property type="match status" value="1"/>
</dbReference>
<dbReference type="Gene3D" id="1.10.630.10">
    <property type="entry name" value="Cytochrome P450"/>
    <property type="match status" value="1"/>
</dbReference>
<protein>
    <submittedName>
        <fullName evidence="14">Cytochrome P450 CYP749A22-like</fullName>
    </submittedName>
</protein>
<dbReference type="InterPro" id="IPR036396">
    <property type="entry name" value="Cyt_P450_sf"/>
</dbReference>
<dbReference type="AlphaFoldDB" id="A0A6P5TAW6"/>
<dbReference type="PRINTS" id="PR00463">
    <property type="entry name" value="EP450I"/>
</dbReference>
<evidence type="ECO:0000256" key="8">
    <source>
        <dbReference type="ARBA" id="ARBA00023004"/>
    </source>
</evidence>
<proteinExistence type="inferred from homology"/>
<feature type="binding site" description="axial binding residue" evidence="11">
    <location>
        <position position="464"/>
    </location>
    <ligand>
        <name>heme</name>
        <dbReference type="ChEBI" id="CHEBI:30413"/>
    </ligand>
    <ligandPart>
        <name>Fe</name>
        <dbReference type="ChEBI" id="CHEBI:18248"/>
    </ligandPart>
</feature>
<evidence type="ECO:0000256" key="11">
    <source>
        <dbReference type="PIRSR" id="PIRSR602401-1"/>
    </source>
</evidence>
<evidence type="ECO:0000313" key="13">
    <source>
        <dbReference type="Proteomes" id="UP000515124"/>
    </source>
</evidence>
<keyword evidence="10" id="KW-0472">Membrane</keyword>
<evidence type="ECO:0000313" key="14">
    <source>
        <dbReference type="RefSeq" id="XP_021824413.1"/>
    </source>
</evidence>
<gene>
    <name evidence="14" type="primary">LOC110765578</name>
</gene>
<reference evidence="14" key="1">
    <citation type="submission" date="2025-08" db="UniProtKB">
        <authorList>
            <consortium name="RefSeq"/>
        </authorList>
    </citation>
    <scope>IDENTIFICATION</scope>
</reference>
<evidence type="ECO:0000256" key="4">
    <source>
        <dbReference type="ARBA" id="ARBA00022692"/>
    </source>
</evidence>
<evidence type="ECO:0000256" key="1">
    <source>
        <dbReference type="ARBA" id="ARBA00004167"/>
    </source>
</evidence>
<evidence type="ECO:0000256" key="10">
    <source>
        <dbReference type="ARBA" id="ARBA00023136"/>
    </source>
</evidence>
<dbReference type="GO" id="GO:0005506">
    <property type="term" value="F:iron ion binding"/>
    <property type="evidence" value="ECO:0007669"/>
    <property type="project" value="InterPro"/>
</dbReference>
<dbReference type="GO" id="GO:0016705">
    <property type="term" value="F:oxidoreductase activity, acting on paired donors, with incorporation or reduction of molecular oxygen"/>
    <property type="evidence" value="ECO:0007669"/>
    <property type="project" value="InterPro"/>
</dbReference>